<dbReference type="Pfam" id="PF04140">
    <property type="entry name" value="ICMT"/>
    <property type="match status" value="1"/>
</dbReference>
<feature type="signal peptide" evidence="6">
    <location>
        <begin position="1"/>
        <end position="15"/>
    </location>
</feature>
<dbReference type="InterPro" id="IPR007269">
    <property type="entry name" value="ICMT_MeTrfase"/>
</dbReference>
<evidence type="ECO:0000313" key="8">
    <source>
        <dbReference type="Proteomes" id="UP001556367"/>
    </source>
</evidence>
<dbReference type="Proteomes" id="UP001556367">
    <property type="component" value="Unassembled WGS sequence"/>
</dbReference>
<reference evidence="8" key="1">
    <citation type="submission" date="2024-06" db="EMBL/GenBank/DDBJ databases">
        <title>Multi-omics analyses provide insights into the biosynthesis of the anticancer antibiotic pleurotin in Hohenbuehelia grisea.</title>
        <authorList>
            <person name="Weaver J.A."/>
            <person name="Alberti F."/>
        </authorList>
    </citation>
    <scope>NUCLEOTIDE SEQUENCE [LARGE SCALE GENOMIC DNA]</scope>
    <source>
        <strain evidence="8">T-177</strain>
    </source>
</reference>
<keyword evidence="5" id="KW-0949">S-adenosyl-L-methionine</keyword>
<keyword evidence="5" id="KW-0808">Transferase</keyword>
<comment type="subcellular location">
    <subcellularLocation>
        <location evidence="5">Endoplasmic reticulum membrane</location>
        <topology evidence="5">Multi-pass membrane protein</topology>
    </subcellularLocation>
    <subcellularLocation>
        <location evidence="1">Membrane</location>
        <topology evidence="1">Multi-pass membrane protein</topology>
    </subcellularLocation>
</comment>
<evidence type="ECO:0000256" key="2">
    <source>
        <dbReference type="ARBA" id="ARBA00022692"/>
    </source>
</evidence>
<proteinExistence type="inferred from homology"/>
<evidence type="ECO:0000256" key="1">
    <source>
        <dbReference type="ARBA" id="ARBA00004141"/>
    </source>
</evidence>
<sequence>MSWLRLPFIAAEALGMHVATTPPNPAAASTELIHGSKGEILLKRGRQFPNPFLKALFCFTSIAEATTIIAHHYRFSPIASDILSVLGPSHNTGSPENISLNLWFLLGSLMVSFGGIIRFWCYRELGRFFTFELSLKKDHSLVTTGPYAIVRHPSYTAVVLTVFGALLRHVAPGSWVRESGVLGTRTGAALAAMWTCLSCAIVFGLISRVPYEDEMLEKEFGPRWTAWAHKVRYKMFPGIY</sequence>
<feature type="transmembrane region" description="Helical" evidence="5">
    <location>
        <begin position="102"/>
        <end position="121"/>
    </location>
</feature>
<keyword evidence="4 5" id="KW-0472">Membrane</keyword>
<comment type="caution">
    <text evidence="7">The sequence shown here is derived from an EMBL/GenBank/DDBJ whole genome shotgun (WGS) entry which is preliminary data.</text>
</comment>
<evidence type="ECO:0000256" key="5">
    <source>
        <dbReference type="RuleBase" id="RU362022"/>
    </source>
</evidence>
<evidence type="ECO:0000313" key="7">
    <source>
        <dbReference type="EMBL" id="KAL0961342.1"/>
    </source>
</evidence>
<keyword evidence="6" id="KW-0732">Signal</keyword>
<dbReference type="PANTHER" id="PTHR12714:SF9">
    <property type="entry name" value="PROTEIN-S-ISOPRENYLCYSTEINE O-METHYLTRANSFERASE"/>
    <property type="match status" value="1"/>
</dbReference>
<comment type="similarity">
    <text evidence="5">Belongs to the class VI-like SAM-binding methyltransferase superfamily. Isoprenylcysteine carboxyl methyltransferase family.</text>
</comment>
<evidence type="ECO:0000256" key="6">
    <source>
        <dbReference type="SAM" id="SignalP"/>
    </source>
</evidence>
<feature type="transmembrane region" description="Helical" evidence="5">
    <location>
        <begin position="187"/>
        <end position="206"/>
    </location>
</feature>
<dbReference type="EMBL" id="JASNQZ010000001">
    <property type="protein sequence ID" value="KAL0961342.1"/>
    <property type="molecule type" value="Genomic_DNA"/>
</dbReference>
<evidence type="ECO:0000256" key="3">
    <source>
        <dbReference type="ARBA" id="ARBA00022989"/>
    </source>
</evidence>
<feature type="chain" id="PRO_5046539948" description="Protein-S-isoprenylcysteine O-methyltransferase" evidence="6">
    <location>
        <begin position="16"/>
        <end position="240"/>
    </location>
</feature>
<dbReference type="Gene3D" id="1.20.120.1630">
    <property type="match status" value="1"/>
</dbReference>
<organism evidence="7 8">
    <name type="scientific">Hohenbuehelia grisea</name>
    <dbReference type="NCBI Taxonomy" id="104357"/>
    <lineage>
        <taxon>Eukaryota</taxon>
        <taxon>Fungi</taxon>
        <taxon>Dikarya</taxon>
        <taxon>Basidiomycota</taxon>
        <taxon>Agaricomycotina</taxon>
        <taxon>Agaricomycetes</taxon>
        <taxon>Agaricomycetidae</taxon>
        <taxon>Agaricales</taxon>
        <taxon>Pleurotineae</taxon>
        <taxon>Pleurotaceae</taxon>
        <taxon>Hohenbuehelia</taxon>
    </lineage>
</organism>
<comment type="catalytic activity">
    <reaction evidence="5">
        <text>[protein]-C-terminal S-[(2E,6E)-farnesyl]-L-cysteine + S-adenosyl-L-methionine = [protein]-C-terminal S-[(2E,6E)-farnesyl]-L-cysteine methyl ester + S-adenosyl-L-homocysteine</text>
        <dbReference type="Rhea" id="RHEA:21672"/>
        <dbReference type="Rhea" id="RHEA-COMP:12125"/>
        <dbReference type="Rhea" id="RHEA-COMP:12126"/>
        <dbReference type="ChEBI" id="CHEBI:57856"/>
        <dbReference type="ChEBI" id="CHEBI:59789"/>
        <dbReference type="ChEBI" id="CHEBI:90510"/>
        <dbReference type="ChEBI" id="CHEBI:90511"/>
        <dbReference type="EC" id="2.1.1.100"/>
    </reaction>
</comment>
<gene>
    <name evidence="7" type="ORF">HGRIS_006298</name>
</gene>
<keyword evidence="2 5" id="KW-0812">Transmembrane</keyword>
<dbReference type="EC" id="2.1.1.100" evidence="5"/>
<keyword evidence="5" id="KW-0256">Endoplasmic reticulum</keyword>
<keyword evidence="3 5" id="KW-1133">Transmembrane helix</keyword>
<accession>A0ABR3K0C4</accession>
<dbReference type="PANTHER" id="PTHR12714">
    <property type="entry name" value="PROTEIN-S ISOPRENYLCYSTEINE O-METHYLTRANSFERASE"/>
    <property type="match status" value="1"/>
</dbReference>
<comment type="caution">
    <text evidence="5">Lacks conserved residue(s) required for the propagation of feature annotation.</text>
</comment>
<keyword evidence="5" id="KW-0489">Methyltransferase</keyword>
<name>A0ABR3K0C4_9AGAR</name>
<keyword evidence="8" id="KW-1185">Reference proteome</keyword>
<protein>
    <recommendedName>
        <fullName evidence="5">Protein-S-isoprenylcysteine O-methyltransferase</fullName>
        <ecNumber evidence="5">2.1.1.100</ecNumber>
    </recommendedName>
</protein>
<evidence type="ECO:0000256" key="4">
    <source>
        <dbReference type="ARBA" id="ARBA00023136"/>
    </source>
</evidence>